<dbReference type="Proteomes" id="UP000319143">
    <property type="component" value="Unassembled WGS sequence"/>
</dbReference>
<dbReference type="Gene3D" id="1.10.238.160">
    <property type="match status" value="1"/>
</dbReference>
<proteinExistence type="predicted"/>
<reference evidence="1 2" key="1">
    <citation type="submission" date="2019-02" db="EMBL/GenBank/DDBJ databases">
        <title>Deep-cultivation of Planctomycetes and their phenomic and genomic characterization uncovers novel biology.</title>
        <authorList>
            <person name="Wiegand S."/>
            <person name="Jogler M."/>
            <person name="Boedeker C."/>
            <person name="Pinto D."/>
            <person name="Vollmers J."/>
            <person name="Rivas-Marin E."/>
            <person name="Kohn T."/>
            <person name="Peeters S.H."/>
            <person name="Heuer A."/>
            <person name="Rast P."/>
            <person name="Oberbeckmann S."/>
            <person name="Bunk B."/>
            <person name="Jeske O."/>
            <person name="Meyerdierks A."/>
            <person name="Storesund J.E."/>
            <person name="Kallscheuer N."/>
            <person name="Luecker S."/>
            <person name="Lage O.M."/>
            <person name="Pohl T."/>
            <person name="Merkel B.J."/>
            <person name="Hornburger P."/>
            <person name="Mueller R.-W."/>
            <person name="Bruemmer F."/>
            <person name="Labrenz M."/>
            <person name="Spormann A.M."/>
            <person name="Op Den Camp H."/>
            <person name="Overmann J."/>
            <person name="Amann R."/>
            <person name="Jetten M.S.M."/>
            <person name="Mascher T."/>
            <person name="Medema M.H."/>
            <person name="Devos D.P."/>
            <person name="Kaster A.-K."/>
            <person name="Ovreas L."/>
            <person name="Rohde M."/>
            <person name="Galperin M.Y."/>
            <person name="Jogler C."/>
        </authorList>
    </citation>
    <scope>NUCLEOTIDE SEQUENCE [LARGE SCALE GENOMIC DNA]</scope>
    <source>
        <strain evidence="1 2">Poly41</strain>
    </source>
</reference>
<dbReference type="SUPFAM" id="SSF46955">
    <property type="entry name" value="Putative DNA-binding domain"/>
    <property type="match status" value="1"/>
</dbReference>
<protein>
    <recommendedName>
        <fullName evidence="3">Helix-turn-helix domain protein</fullName>
    </recommendedName>
</protein>
<dbReference type="OrthoDB" id="291753at2"/>
<dbReference type="AlphaFoldDB" id="A0A5C6DAJ1"/>
<evidence type="ECO:0000313" key="2">
    <source>
        <dbReference type="Proteomes" id="UP000319143"/>
    </source>
</evidence>
<dbReference type="EMBL" id="SJPV01000009">
    <property type="protein sequence ID" value="TWU33738.1"/>
    <property type="molecule type" value="Genomic_DNA"/>
</dbReference>
<organism evidence="1 2">
    <name type="scientific">Novipirellula artificiosorum</name>
    <dbReference type="NCBI Taxonomy" id="2528016"/>
    <lineage>
        <taxon>Bacteria</taxon>
        <taxon>Pseudomonadati</taxon>
        <taxon>Planctomycetota</taxon>
        <taxon>Planctomycetia</taxon>
        <taxon>Pirellulales</taxon>
        <taxon>Pirellulaceae</taxon>
        <taxon>Novipirellula</taxon>
    </lineage>
</organism>
<accession>A0A5C6DAJ1</accession>
<keyword evidence="2" id="KW-1185">Reference proteome</keyword>
<comment type="caution">
    <text evidence="1">The sequence shown here is derived from an EMBL/GenBank/DDBJ whole genome shotgun (WGS) entry which is preliminary data.</text>
</comment>
<gene>
    <name evidence="1" type="ORF">Poly41_47340</name>
</gene>
<evidence type="ECO:0008006" key="3">
    <source>
        <dbReference type="Google" id="ProtNLM"/>
    </source>
</evidence>
<evidence type="ECO:0000313" key="1">
    <source>
        <dbReference type="EMBL" id="TWU33738.1"/>
    </source>
</evidence>
<sequence>MSTQTKALERVTDGRGRSMFSVDALAERWNCSARHVYRMADSGRMPRPIKLGSLVRWPIAVIEQWEQDGCPNVRNANKRDQR</sequence>
<dbReference type="InterPro" id="IPR009061">
    <property type="entry name" value="DNA-bd_dom_put_sf"/>
</dbReference>
<name>A0A5C6DAJ1_9BACT</name>
<dbReference type="RefSeq" id="WP_146529089.1">
    <property type="nucleotide sequence ID" value="NZ_SJPV01000009.1"/>
</dbReference>